<name>A0A1X1UKU7_9MYCO</name>
<reference evidence="2 3" key="1">
    <citation type="submission" date="2016-01" db="EMBL/GenBank/DDBJ databases">
        <title>The new phylogeny of the genus Mycobacterium.</title>
        <authorList>
            <person name="Tarcisio F."/>
            <person name="Conor M."/>
            <person name="Antonella G."/>
            <person name="Elisabetta G."/>
            <person name="Giulia F.S."/>
            <person name="Sara T."/>
            <person name="Anna F."/>
            <person name="Clotilde B."/>
            <person name="Roberto B."/>
            <person name="Veronica D.S."/>
            <person name="Fabio R."/>
            <person name="Monica P."/>
            <person name="Olivier J."/>
            <person name="Enrico T."/>
            <person name="Nicola S."/>
        </authorList>
    </citation>
    <scope>NUCLEOTIDE SEQUENCE [LARGE SCALE GENOMIC DNA]</scope>
    <source>
        <strain evidence="2 3">DSM 45731</strain>
    </source>
</reference>
<keyword evidence="1" id="KW-0812">Transmembrane</keyword>
<dbReference type="OrthoDB" id="370375at2"/>
<protein>
    <recommendedName>
        <fullName evidence="4">DUF2784 domain-containing protein</fullName>
    </recommendedName>
</protein>
<dbReference type="AlphaFoldDB" id="A0A1X1UKU7"/>
<gene>
    <name evidence="2" type="ORF">AWC06_02720</name>
</gene>
<evidence type="ECO:0000313" key="3">
    <source>
        <dbReference type="Proteomes" id="UP000194000"/>
    </source>
</evidence>
<keyword evidence="3" id="KW-1185">Reference proteome</keyword>
<feature type="transmembrane region" description="Helical" evidence="1">
    <location>
        <begin position="6"/>
        <end position="27"/>
    </location>
</feature>
<dbReference type="RefSeq" id="WP_085200105.1">
    <property type="nucleotide sequence ID" value="NZ_JACKVI010000012.1"/>
</dbReference>
<keyword evidence="1" id="KW-1133">Transmembrane helix</keyword>
<accession>A0A1X1UKU7</accession>
<sequence length="134" mass="14631">MYEIVVVLAIAAHFAFIAYVVVGGFVALRWRRTIWLHVPAVLWGVAITVEHLDCPLTGLERWGRANAGMAPLPSEGFIAHYITGVLYPAGWAGSVPLVVFGLVAVSWALYVWSGRHRRLAAPGVERPVSANDEL</sequence>
<dbReference type="Pfam" id="PF10861">
    <property type="entry name" value="DUF2784"/>
    <property type="match status" value="1"/>
</dbReference>
<evidence type="ECO:0000313" key="2">
    <source>
        <dbReference type="EMBL" id="ORV57298.1"/>
    </source>
</evidence>
<feature type="transmembrane region" description="Helical" evidence="1">
    <location>
        <begin position="91"/>
        <end position="112"/>
    </location>
</feature>
<dbReference type="Proteomes" id="UP000194000">
    <property type="component" value="Unassembled WGS sequence"/>
</dbReference>
<feature type="transmembrane region" description="Helical" evidence="1">
    <location>
        <begin position="34"/>
        <end position="52"/>
    </location>
</feature>
<organism evidence="2 3">
    <name type="scientific">Mycobacterium fragae</name>
    <dbReference type="NCBI Taxonomy" id="1260918"/>
    <lineage>
        <taxon>Bacteria</taxon>
        <taxon>Bacillati</taxon>
        <taxon>Actinomycetota</taxon>
        <taxon>Actinomycetes</taxon>
        <taxon>Mycobacteriales</taxon>
        <taxon>Mycobacteriaceae</taxon>
        <taxon>Mycobacterium</taxon>
    </lineage>
</organism>
<proteinExistence type="predicted"/>
<keyword evidence="1" id="KW-0472">Membrane</keyword>
<comment type="caution">
    <text evidence="2">The sequence shown here is derived from an EMBL/GenBank/DDBJ whole genome shotgun (WGS) entry which is preliminary data.</text>
</comment>
<evidence type="ECO:0008006" key="4">
    <source>
        <dbReference type="Google" id="ProtNLM"/>
    </source>
</evidence>
<dbReference type="EMBL" id="LQOW01000031">
    <property type="protein sequence ID" value="ORV57298.1"/>
    <property type="molecule type" value="Genomic_DNA"/>
</dbReference>
<dbReference type="InterPro" id="IPR021218">
    <property type="entry name" value="DUF2784"/>
</dbReference>
<dbReference type="STRING" id="1260918.AWC06_02720"/>
<evidence type="ECO:0000256" key="1">
    <source>
        <dbReference type="SAM" id="Phobius"/>
    </source>
</evidence>